<evidence type="ECO:0000256" key="1">
    <source>
        <dbReference type="SAM" id="MobiDB-lite"/>
    </source>
</evidence>
<dbReference type="Proteomes" id="UP000717624">
    <property type="component" value="Unassembled WGS sequence"/>
</dbReference>
<dbReference type="RefSeq" id="WP_204517151.1">
    <property type="nucleotide sequence ID" value="NZ_BAABIN010000015.1"/>
</dbReference>
<name>A0A938XYW7_9BACL</name>
<dbReference type="EMBL" id="JAFBEB010000002">
    <property type="protein sequence ID" value="MBM7589439.1"/>
    <property type="molecule type" value="Genomic_DNA"/>
</dbReference>
<keyword evidence="4" id="KW-1185">Reference proteome</keyword>
<protein>
    <submittedName>
        <fullName evidence="3">Uncharacterized protein</fullName>
    </submittedName>
</protein>
<reference evidence="3" key="1">
    <citation type="submission" date="2021-01" db="EMBL/GenBank/DDBJ databases">
        <title>Genomic Encyclopedia of Type Strains, Phase IV (KMG-IV): sequencing the most valuable type-strain genomes for metagenomic binning, comparative biology and taxonomic classification.</title>
        <authorList>
            <person name="Goeker M."/>
        </authorList>
    </citation>
    <scope>NUCLEOTIDE SEQUENCE</scope>
    <source>
        <strain evidence="3">DSM 25523</strain>
    </source>
</reference>
<proteinExistence type="predicted"/>
<comment type="caution">
    <text evidence="3">The sequence shown here is derived from an EMBL/GenBank/DDBJ whole genome shotgun (WGS) entry which is preliminary data.</text>
</comment>
<gene>
    <name evidence="3" type="ORF">JOD01_001037</name>
</gene>
<sequence>MKKLNAMFAIALVASLGFVNSAAAKTDDDDANTYKAEPVFAIWQNPVFQAQQPAPAAPADTTSFQFVPESPDND</sequence>
<evidence type="ECO:0000313" key="4">
    <source>
        <dbReference type="Proteomes" id="UP000717624"/>
    </source>
</evidence>
<accession>A0A938XYW7</accession>
<keyword evidence="2" id="KW-0732">Signal</keyword>
<evidence type="ECO:0000256" key="2">
    <source>
        <dbReference type="SAM" id="SignalP"/>
    </source>
</evidence>
<feature type="signal peptide" evidence="2">
    <location>
        <begin position="1"/>
        <end position="24"/>
    </location>
</feature>
<organism evidence="3 4">
    <name type="scientific">Brevibacillus fulvus</name>
    <dbReference type="NCBI Taxonomy" id="1125967"/>
    <lineage>
        <taxon>Bacteria</taxon>
        <taxon>Bacillati</taxon>
        <taxon>Bacillota</taxon>
        <taxon>Bacilli</taxon>
        <taxon>Bacillales</taxon>
        <taxon>Paenibacillaceae</taxon>
        <taxon>Brevibacillus</taxon>
    </lineage>
</organism>
<feature type="region of interest" description="Disordered" evidence="1">
    <location>
        <begin position="51"/>
        <end position="74"/>
    </location>
</feature>
<feature type="chain" id="PRO_5038536068" evidence="2">
    <location>
        <begin position="25"/>
        <end position="74"/>
    </location>
</feature>
<dbReference type="AlphaFoldDB" id="A0A938XYW7"/>
<evidence type="ECO:0000313" key="3">
    <source>
        <dbReference type="EMBL" id="MBM7589439.1"/>
    </source>
</evidence>